<accession>C3ZGY4</accession>
<feature type="region of interest" description="Disordered" evidence="1">
    <location>
        <begin position="56"/>
        <end position="77"/>
    </location>
</feature>
<evidence type="ECO:0000256" key="1">
    <source>
        <dbReference type="SAM" id="MobiDB-lite"/>
    </source>
</evidence>
<dbReference type="EMBL" id="GG666621">
    <property type="protein sequence ID" value="EEN48131.1"/>
    <property type="molecule type" value="Genomic_DNA"/>
</dbReference>
<dbReference type="InParanoid" id="C3ZGY4"/>
<protein>
    <submittedName>
        <fullName evidence="2">Uncharacterized protein</fullName>
    </submittedName>
</protein>
<name>C3ZGY4_BRAFL</name>
<gene>
    <name evidence="2" type="ORF">BRAFLDRAFT_84991</name>
</gene>
<reference evidence="2" key="1">
    <citation type="journal article" date="2008" name="Nature">
        <title>The amphioxus genome and the evolution of the chordate karyotype.</title>
        <authorList>
            <consortium name="US DOE Joint Genome Institute (JGI-PGF)"/>
            <person name="Putnam N.H."/>
            <person name="Butts T."/>
            <person name="Ferrier D.E.K."/>
            <person name="Furlong R.F."/>
            <person name="Hellsten U."/>
            <person name="Kawashima T."/>
            <person name="Robinson-Rechavi M."/>
            <person name="Shoguchi E."/>
            <person name="Terry A."/>
            <person name="Yu J.-K."/>
            <person name="Benito-Gutierrez E.L."/>
            <person name="Dubchak I."/>
            <person name="Garcia-Fernandez J."/>
            <person name="Gibson-Brown J.J."/>
            <person name="Grigoriev I.V."/>
            <person name="Horton A.C."/>
            <person name="de Jong P.J."/>
            <person name="Jurka J."/>
            <person name="Kapitonov V.V."/>
            <person name="Kohara Y."/>
            <person name="Kuroki Y."/>
            <person name="Lindquist E."/>
            <person name="Lucas S."/>
            <person name="Osoegawa K."/>
            <person name="Pennacchio L.A."/>
            <person name="Salamov A.A."/>
            <person name="Satou Y."/>
            <person name="Sauka-Spengler T."/>
            <person name="Schmutz J."/>
            <person name="Shin-I T."/>
            <person name="Toyoda A."/>
            <person name="Bronner-Fraser M."/>
            <person name="Fujiyama A."/>
            <person name="Holland L.Z."/>
            <person name="Holland P.W.H."/>
            <person name="Satoh N."/>
            <person name="Rokhsar D.S."/>
        </authorList>
    </citation>
    <scope>NUCLEOTIDE SEQUENCE [LARGE SCALE GENOMIC DNA]</scope>
    <source>
        <strain evidence="2">S238N-H82</strain>
        <tissue evidence="2">Testes</tissue>
    </source>
</reference>
<evidence type="ECO:0000313" key="2">
    <source>
        <dbReference type="EMBL" id="EEN48131.1"/>
    </source>
</evidence>
<organism>
    <name type="scientific">Branchiostoma floridae</name>
    <name type="common">Florida lancelet</name>
    <name type="synonym">Amphioxus</name>
    <dbReference type="NCBI Taxonomy" id="7739"/>
    <lineage>
        <taxon>Eukaryota</taxon>
        <taxon>Metazoa</taxon>
        <taxon>Chordata</taxon>
        <taxon>Cephalochordata</taxon>
        <taxon>Leptocardii</taxon>
        <taxon>Amphioxiformes</taxon>
        <taxon>Branchiostomatidae</taxon>
        <taxon>Branchiostoma</taxon>
    </lineage>
</organism>
<dbReference type="AlphaFoldDB" id="C3ZGY4"/>
<proteinExistence type="predicted"/>
<sequence length="129" mass="14675">MMYRREVMRHLHVRDAKSSPRKMSPRGKVAIKTKAINSQDQGATVQVWTPPVVQPTPVRQKHQLAPAKNKPMGFSKPWERSVDIKEVSFVSQRKNTERSKGPGLYSHSTTVITWSGSEHEDIKVCRSLV</sequence>